<dbReference type="OrthoDB" id="1273588at2"/>
<gene>
    <name evidence="1" type="ORF">DBX24_07355</name>
</gene>
<evidence type="ECO:0000313" key="2">
    <source>
        <dbReference type="Proteomes" id="UP000464318"/>
    </source>
</evidence>
<dbReference type="KEGG" id="bcad:DBX24_07355"/>
<sequence>MKNLDLEKLKRENIYQTPEHLFEGVQSRVFSQLSLHKSSVSNAKVIELFGKYAVAAAVVLIFSIGGFVLFKHQGEETLPANREEVLLTYQEDTAIEVQPHTEIEEEKIHYTVVKTIIPETNPPVQNLHTITHKNIDKNIDELISSYSNVEINQLVNESEPDVYLDIFY</sequence>
<dbReference type="RefSeq" id="WP_160224442.1">
    <property type="nucleotide sequence ID" value="NZ_CP029149.1"/>
</dbReference>
<accession>A0A6P1QV74</accession>
<dbReference type="AlphaFoldDB" id="A0A6P1QV74"/>
<proteinExistence type="predicted"/>
<dbReference type="EMBL" id="CP029149">
    <property type="protein sequence ID" value="QHN65709.1"/>
    <property type="molecule type" value="Genomic_DNA"/>
</dbReference>
<dbReference type="Proteomes" id="UP000464318">
    <property type="component" value="Chromosome"/>
</dbReference>
<organism evidence="1 2">
    <name type="scientific">Bergeyella cardium</name>
    <dbReference type="NCBI Taxonomy" id="1585976"/>
    <lineage>
        <taxon>Bacteria</taxon>
        <taxon>Pseudomonadati</taxon>
        <taxon>Bacteroidota</taxon>
        <taxon>Flavobacteriia</taxon>
        <taxon>Flavobacteriales</taxon>
        <taxon>Weeksellaceae</taxon>
        <taxon>Bergeyella</taxon>
    </lineage>
</organism>
<evidence type="ECO:0000313" key="1">
    <source>
        <dbReference type="EMBL" id="QHN65709.1"/>
    </source>
</evidence>
<keyword evidence="2" id="KW-1185">Reference proteome</keyword>
<protein>
    <submittedName>
        <fullName evidence="1">Uncharacterized protein</fullName>
    </submittedName>
</protein>
<name>A0A6P1QV74_9FLAO</name>
<reference evidence="1 2" key="1">
    <citation type="submission" date="2018-04" db="EMBL/GenBank/DDBJ databases">
        <title>Characteristic and Complete Genome Sequencing of A Novel Member of Infective Endocarditis Causative Bacteria: Bergeyella cardium QL-PH.</title>
        <authorList>
            <person name="Pan H."/>
            <person name="Sun E."/>
            <person name="Zhang Y."/>
        </authorList>
    </citation>
    <scope>NUCLEOTIDE SEQUENCE [LARGE SCALE GENOMIC DNA]</scope>
    <source>
        <strain evidence="1 2">HPQL</strain>
    </source>
</reference>